<feature type="transmembrane region" description="Helical" evidence="7">
    <location>
        <begin position="141"/>
        <end position="161"/>
    </location>
</feature>
<dbReference type="Pfam" id="PF00528">
    <property type="entry name" value="BPD_transp_1"/>
    <property type="match status" value="1"/>
</dbReference>
<evidence type="ECO:0000256" key="5">
    <source>
        <dbReference type="ARBA" id="ARBA00022989"/>
    </source>
</evidence>
<dbReference type="InterPro" id="IPR000515">
    <property type="entry name" value="MetI-like"/>
</dbReference>
<dbReference type="OrthoDB" id="9778910at2"/>
<dbReference type="GO" id="GO:0055085">
    <property type="term" value="P:transmembrane transport"/>
    <property type="evidence" value="ECO:0007669"/>
    <property type="project" value="InterPro"/>
</dbReference>
<dbReference type="PATRIC" id="fig|1429043.3.peg.2137"/>
<feature type="transmembrane region" description="Helical" evidence="7">
    <location>
        <begin position="100"/>
        <end position="121"/>
    </location>
</feature>
<keyword evidence="5 7" id="KW-1133">Transmembrane helix</keyword>
<feature type="transmembrane region" description="Helical" evidence="7">
    <location>
        <begin position="12"/>
        <end position="31"/>
    </location>
</feature>
<proteinExistence type="inferred from homology"/>
<dbReference type="PANTHER" id="PTHR43163:SF2">
    <property type="entry name" value="ABC TRANSPORTER PERMEASE PROTEIN"/>
    <property type="match status" value="1"/>
</dbReference>
<dbReference type="PROSITE" id="PS50928">
    <property type="entry name" value="ABC_TM1"/>
    <property type="match status" value="1"/>
</dbReference>
<sequence>MYTYVARRILQGILVLLAVSLICFAIFRFSGDPVITLAGRYATEKQRDEVRKAFGLDRPLHVQYFSFLTNALQGNFGKSYVARVPALGLITERLPATFELAATAMFIAFTLGVGLGVIVALKPYSWSSRLVMTGSLGGISIPTFLIGILLIMVFSVSLGWLPPYGRGDTVQIGIWRTGFLTTSGISHLILPALTLGLYQLAVLVRLTRAGMREVLTQDYIKTAWAKGLSPNRVIYKHALRNVLIPVITITGLQFGELIAYATVTETIFQWPGMGNLLLTSIYESDNPVIVTYIMLAAVIILTFNIIIDILYAFLNPRIRYD</sequence>
<evidence type="ECO:0000256" key="7">
    <source>
        <dbReference type="RuleBase" id="RU363032"/>
    </source>
</evidence>
<dbReference type="Gene3D" id="1.10.3720.10">
    <property type="entry name" value="MetI-like"/>
    <property type="match status" value="1"/>
</dbReference>
<reference evidence="9 10" key="1">
    <citation type="submission" date="2013-11" db="EMBL/GenBank/DDBJ databases">
        <title>Metagenomic analysis of a methanogenic consortium involved in long chain n-alkane degradation.</title>
        <authorList>
            <person name="Davidova I.A."/>
            <person name="Callaghan A.V."/>
            <person name="Wawrik B."/>
            <person name="Pruitt S."/>
            <person name="Marks C."/>
            <person name="Duncan K.E."/>
            <person name="Suflita J.M."/>
        </authorList>
    </citation>
    <scope>NUCLEOTIDE SEQUENCE [LARGE SCALE GENOMIC DNA]</scope>
    <source>
        <strain evidence="9 10">SPR</strain>
    </source>
</reference>
<dbReference type="RefSeq" id="WP_044348251.1">
    <property type="nucleotide sequence ID" value="NZ_AZAC01000011.1"/>
</dbReference>
<keyword evidence="4 7" id="KW-0812">Transmembrane</keyword>
<evidence type="ECO:0000256" key="4">
    <source>
        <dbReference type="ARBA" id="ARBA00022692"/>
    </source>
</evidence>
<evidence type="ECO:0000256" key="6">
    <source>
        <dbReference type="ARBA" id="ARBA00023136"/>
    </source>
</evidence>
<dbReference type="GO" id="GO:0005886">
    <property type="term" value="C:plasma membrane"/>
    <property type="evidence" value="ECO:0007669"/>
    <property type="project" value="UniProtKB-SubCell"/>
</dbReference>
<keyword evidence="10" id="KW-1185">Reference proteome</keyword>
<feature type="transmembrane region" description="Helical" evidence="7">
    <location>
        <begin position="289"/>
        <end position="314"/>
    </location>
</feature>
<feature type="transmembrane region" description="Helical" evidence="7">
    <location>
        <begin position="242"/>
        <end position="263"/>
    </location>
</feature>
<organism evidence="9 10">
    <name type="scientific">Dethiosulfatarculus sandiegensis</name>
    <dbReference type="NCBI Taxonomy" id="1429043"/>
    <lineage>
        <taxon>Bacteria</taxon>
        <taxon>Pseudomonadati</taxon>
        <taxon>Thermodesulfobacteriota</taxon>
        <taxon>Desulfarculia</taxon>
        <taxon>Desulfarculales</taxon>
        <taxon>Desulfarculaceae</taxon>
        <taxon>Dethiosulfatarculus</taxon>
    </lineage>
</organism>
<dbReference type="Pfam" id="PF19300">
    <property type="entry name" value="BPD_transp_1_N"/>
    <property type="match status" value="1"/>
</dbReference>
<protein>
    <submittedName>
        <fullName evidence="9">ABC transporter permease</fullName>
    </submittedName>
</protein>
<comment type="caution">
    <text evidence="9">The sequence shown here is derived from an EMBL/GenBank/DDBJ whole genome shotgun (WGS) entry which is preliminary data.</text>
</comment>
<comment type="similarity">
    <text evidence="7">Belongs to the binding-protein-dependent transport system permease family.</text>
</comment>
<evidence type="ECO:0000259" key="8">
    <source>
        <dbReference type="PROSITE" id="PS50928"/>
    </source>
</evidence>
<dbReference type="PANTHER" id="PTHR43163">
    <property type="entry name" value="DIPEPTIDE TRANSPORT SYSTEM PERMEASE PROTEIN DPPB-RELATED"/>
    <property type="match status" value="1"/>
</dbReference>
<feature type="transmembrane region" description="Helical" evidence="7">
    <location>
        <begin position="185"/>
        <end position="204"/>
    </location>
</feature>
<feature type="domain" description="ABC transmembrane type-1" evidence="8">
    <location>
        <begin position="94"/>
        <end position="311"/>
    </location>
</feature>
<evidence type="ECO:0000313" key="10">
    <source>
        <dbReference type="Proteomes" id="UP000032233"/>
    </source>
</evidence>
<dbReference type="CDD" id="cd06261">
    <property type="entry name" value="TM_PBP2"/>
    <property type="match status" value="1"/>
</dbReference>
<keyword evidence="6 7" id="KW-0472">Membrane</keyword>
<dbReference type="InterPro" id="IPR045621">
    <property type="entry name" value="BPD_transp_1_N"/>
</dbReference>
<dbReference type="AlphaFoldDB" id="A0A0D2JF18"/>
<dbReference type="InParanoid" id="A0A0D2JF18"/>
<comment type="subcellular location">
    <subcellularLocation>
        <location evidence="1 7">Cell membrane</location>
        <topology evidence="1 7">Multi-pass membrane protein</topology>
    </subcellularLocation>
</comment>
<dbReference type="STRING" id="1429043.X474_10090"/>
<dbReference type="EMBL" id="AZAC01000011">
    <property type="protein sequence ID" value="KIX14281.1"/>
    <property type="molecule type" value="Genomic_DNA"/>
</dbReference>
<gene>
    <name evidence="9" type="ORF">X474_10090</name>
</gene>
<dbReference type="SUPFAM" id="SSF161098">
    <property type="entry name" value="MetI-like"/>
    <property type="match status" value="1"/>
</dbReference>
<keyword evidence="3" id="KW-1003">Cell membrane</keyword>
<evidence type="ECO:0000256" key="1">
    <source>
        <dbReference type="ARBA" id="ARBA00004651"/>
    </source>
</evidence>
<keyword evidence="2 7" id="KW-0813">Transport</keyword>
<dbReference type="InterPro" id="IPR035906">
    <property type="entry name" value="MetI-like_sf"/>
</dbReference>
<evidence type="ECO:0000256" key="3">
    <source>
        <dbReference type="ARBA" id="ARBA00022475"/>
    </source>
</evidence>
<evidence type="ECO:0000256" key="2">
    <source>
        <dbReference type="ARBA" id="ARBA00022448"/>
    </source>
</evidence>
<evidence type="ECO:0000313" key="9">
    <source>
        <dbReference type="EMBL" id="KIX14281.1"/>
    </source>
</evidence>
<name>A0A0D2JF18_9BACT</name>
<dbReference type="Proteomes" id="UP000032233">
    <property type="component" value="Unassembled WGS sequence"/>
</dbReference>
<accession>A0A0D2JF18</accession>